<accession>A0ABW1A7G4</accession>
<evidence type="ECO:0000313" key="4">
    <source>
        <dbReference type="Proteomes" id="UP001596074"/>
    </source>
</evidence>
<dbReference type="SMART" id="SM01219">
    <property type="entry name" value="Frataxin_Cyay"/>
    <property type="match status" value="1"/>
</dbReference>
<comment type="caution">
    <text evidence="3">The sequence shown here is derived from an EMBL/GenBank/DDBJ whole genome shotgun (WGS) entry which is preliminary data.</text>
</comment>
<dbReference type="InterPro" id="IPR036524">
    <property type="entry name" value="Frataxin/CyaY_sf"/>
</dbReference>
<dbReference type="SUPFAM" id="SSF55387">
    <property type="entry name" value="Frataxin/Nqo15-like"/>
    <property type="match status" value="1"/>
</dbReference>
<dbReference type="Gene3D" id="3.30.920.10">
    <property type="entry name" value="Frataxin/CyaY"/>
    <property type="match status" value="1"/>
</dbReference>
<dbReference type="EMBL" id="JBHSON010000054">
    <property type="protein sequence ID" value="MFC5750501.1"/>
    <property type="molecule type" value="Genomic_DNA"/>
</dbReference>
<dbReference type="Pfam" id="PF01491">
    <property type="entry name" value="Frataxin_Cyay"/>
    <property type="match status" value="1"/>
</dbReference>
<evidence type="ECO:0000256" key="2">
    <source>
        <dbReference type="ARBA" id="ARBA00023004"/>
    </source>
</evidence>
<evidence type="ECO:0000256" key="1">
    <source>
        <dbReference type="ARBA" id="ARBA00008183"/>
    </source>
</evidence>
<keyword evidence="4" id="KW-1185">Reference proteome</keyword>
<dbReference type="PROSITE" id="PS50810">
    <property type="entry name" value="FRATAXIN_2"/>
    <property type="match status" value="1"/>
</dbReference>
<reference evidence="4" key="1">
    <citation type="journal article" date="2019" name="Int. J. Syst. Evol. Microbiol.">
        <title>The Global Catalogue of Microorganisms (GCM) 10K type strain sequencing project: providing services to taxonomists for standard genome sequencing and annotation.</title>
        <authorList>
            <consortium name="The Broad Institute Genomics Platform"/>
            <consortium name="The Broad Institute Genome Sequencing Center for Infectious Disease"/>
            <person name="Wu L."/>
            <person name="Ma J."/>
        </authorList>
    </citation>
    <scope>NUCLEOTIDE SEQUENCE [LARGE SCALE GENOMIC DNA]</scope>
    <source>
        <strain evidence="4">KCTC 42087</strain>
    </source>
</reference>
<keyword evidence="2" id="KW-0408">Iron</keyword>
<dbReference type="InterPro" id="IPR002908">
    <property type="entry name" value="Frataxin/CyaY"/>
</dbReference>
<evidence type="ECO:0000313" key="3">
    <source>
        <dbReference type="EMBL" id="MFC5750501.1"/>
    </source>
</evidence>
<comment type="similarity">
    <text evidence="1">Belongs to the frataxin family.</text>
</comment>
<dbReference type="Proteomes" id="UP001596074">
    <property type="component" value="Unassembled WGS sequence"/>
</dbReference>
<gene>
    <name evidence="3" type="ORF">ACFPZN_33165</name>
</gene>
<proteinExistence type="inferred from homology"/>
<dbReference type="RefSeq" id="WP_378286246.1">
    <property type="nucleotide sequence ID" value="NZ_JBHSON010000054.1"/>
</dbReference>
<protein>
    <submittedName>
        <fullName evidence="3">Frataxin domain-containing protein</fullName>
    </submittedName>
</protein>
<name>A0ABW1A7G4_9ACTN</name>
<sequence length="110" mass="12260">MDFAERNEKAVQELVRIERSVQRAADDVGVAIEGSRIPDLILSLYREGELIMVINVQPAEGRLFVTGRRLDDNFSLDGDRWVSRIDGAEIYAVLSDLLSRLTGTTLTLAP</sequence>
<organism evidence="3 4">
    <name type="scientific">Actinomadura rugatobispora</name>
    <dbReference type="NCBI Taxonomy" id="1994"/>
    <lineage>
        <taxon>Bacteria</taxon>
        <taxon>Bacillati</taxon>
        <taxon>Actinomycetota</taxon>
        <taxon>Actinomycetes</taxon>
        <taxon>Streptosporangiales</taxon>
        <taxon>Thermomonosporaceae</taxon>
        <taxon>Actinomadura</taxon>
    </lineage>
</organism>